<dbReference type="SUPFAM" id="SSF56529">
    <property type="entry name" value="FAH"/>
    <property type="match status" value="1"/>
</dbReference>
<organism evidence="4 5">
    <name type="scientific">[Mycobacterium] manitobense</name>
    <dbReference type="NCBI Taxonomy" id="190147"/>
    <lineage>
        <taxon>Bacteria</taxon>
        <taxon>Bacillati</taxon>
        <taxon>Actinomycetota</taxon>
        <taxon>Actinomycetes</taxon>
        <taxon>Mycobacteriales</taxon>
        <taxon>Mycobacteriaceae</taxon>
        <taxon>Mycolicibacterium</taxon>
    </lineage>
</organism>
<dbReference type="PANTHER" id="PTHR42796:SF4">
    <property type="entry name" value="FUMARYLACETOACETATE HYDROLASE DOMAIN-CONTAINING PROTEIN 2A"/>
    <property type="match status" value="1"/>
</dbReference>
<comment type="similarity">
    <text evidence="1">Belongs to the FAH family.</text>
</comment>
<dbReference type="EMBL" id="JACKSJ010000051">
    <property type="protein sequence ID" value="MCV7169578.1"/>
    <property type="molecule type" value="Genomic_DNA"/>
</dbReference>
<reference evidence="4" key="2">
    <citation type="journal article" date="2022" name="BMC Genomics">
        <title>Comparative genome analysis of mycobacteria focusing on tRNA and non-coding RNA.</title>
        <authorList>
            <person name="Behra P.R.K."/>
            <person name="Pettersson B.M.F."/>
            <person name="Ramesh M."/>
            <person name="Das S."/>
            <person name="Dasgupta S."/>
            <person name="Kirsebom L.A."/>
        </authorList>
    </citation>
    <scope>NUCLEOTIDE SEQUENCE</scope>
    <source>
        <strain evidence="4">DSM 44615</strain>
    </source>
</reference>
<dbReference type="Proteomes" id="UP001140293">
    <property type="component" value="Unassembled WGS sequence"/>
</dbReference>
<comment type="caution">
    <text evidence="4">The sequence shown here is derived from an EMBL/GenBank/DDBJ whole genome shotgun (WGS) entry which is preliminary data.</text>
</comment>
<keyword evidence="4" id="KW-0378">Hydrolase</keyword>
<dbReference type="InterPro" id="IPR036663">
    <property type="entry name" value="Fumarylacetoacetase_C_sf"/>
</dbReference>
<feature type="domain" description="Fumarylacetoacetase-like C-terminal" evidence="3">
    <location>
        <begin position="77"/>
        <end position="283"/>
    </location>
</feature>
<dbReference type="InterPro" id="IPR051121">
    <property type="entry name" value="FAH"/>
</dbReference>
<proteinExistence type="inferred from homology"/>
<evidence type="ECO:0000313" key="5">
    <source>
        <dbReference type="Proteomes" id="UP001140293"/>
    </source>
</evidence>
<evidence type="ECO:0000256" key="2">
    <source>
        <dbReference type="ARBA" id="ARBA00022723"/>
    </source>
</evidence>
<keyword evidence="2" id="KW-0479">Metal-binding</keyword>
<dbReference type="InterPro" id="IPR011234">
    <property type="entry name" value="Fumarylacetoacetase-like_C"/>
</dbReference>
<dbReference type="RefSeq" id="WP_264011774.1">
    <property type="nucleotide sequence ID" value="NZ_JACKSJ010000051.1"/>
</dbReference>
<dbReference type="GO" id="GO:0046872">
    <property type="term" value="F:metal ion binding"/>
    <property type="evidence" value="ECO:0007669"/>
    <property type="project" value="UniProtKB-KW"/>
</dbReference>
<dbReference type="Gene3D" id="3.90.850.10">
    <property type="entry name" value="Fumarylacetoacetase-like, C-terminal domain"/>
    <property type="match status" value="1"/>
</dbReference>
<keyword evidence="5" id="KW-1185">Reference proteome</keyword>
<dbReference type="AlphaFoldDB" id="A0A9X3BTF8"/>
<accession>A0A9X3BTF8</accession>
<dbReference type="GO" id="GO:0044281">
    <property type="term" value="P:small molecule metabolic process"/>
    <property type="evidence" value="ECO:0007669"/>
    <property type="project" value="UniProtKB-ARBA"/>
</dbReference>
<dbReference type="PANTHER" id="PTHR42796">
    <property type="entry name" value="FUMARYLACETOACETATE HYDROLASE DOMAIN-CONTAINING PROTEIN 2A-RELATED"/>
    <property type="match status" value="1"/>
</dbReference>
<dbReference type="GO" id="GO:0016787">
    <property type="term" value="F:hydrolase activity"/>
    <property type="evidence" value="ECO:0007669"/>
    <property type="project" value="UniProtKB-KW"/>
</dbReference>
<gene>
    <name evidence="4" type="ORF">H7I41_06545</name>
</gene>
<dbReference type="Pfam" id="PF01557">
    <property type="entry name" value="FAA_hydrolase"/>
    <property type="match status" value="1"/>
</dbReference>
<protein>
    <submittedName>
        <fullName evidence="4">Fumarylacetoacetate hydrolase family protein</fullName>
    </submittedName>
</protein>
<evidence type="ECO:0000259" key="3">
    <source>
        <dbReference type="Pfam" id="PF01557"/>
    </source>
</evidence>
<sequence length="291" mass="31405">MRLLRLGPAGAERPGVLVTDSDYIDVSDRFGDFDGAFFAADRWAELADLVHQRAAAGMSRPIGDTRIGSPIARPHQILCVGLNYAEHAAESGAAVADEPVIFTKAPNSMCGPNDPIVKPLGGDKLDYEVELGVVIGARARYLPDDDAAAAVIAGFVLVNDVSERAFQLERDGQWVKGKSCEHFNPCGPVLVTRDEVGDWSDLELWLTVNNEERQRSSTRHMVFGVLTLVRYLSQFMVLEPGDLLNTGTPSGVALGCPDYGYLQAGDVVELGITGLGTQRSVVVEAKEWMCG</sequence>
<reference evidence="4" key="1">
    <citation type="submission" date="2020-07" db="EMBL/GenBank/DDBJ databases">
        <authorList>
            <person name="Pettersson B.M.F."/>
            <person name="Behra P.R.K."/>
            <person name="Ramesh M."/>
            <person name="Das S."/>
            <person name="Dasgupta S."/>
            <person name="Kirsebom L.A."/>
        </authorList>
    </citation>
    <scope>NUCLEOTIDE SEQUENCE</scope>
    <source>
        <strain evidence="4">DSM 44615</strain>
    </source>
</reference>
<evidence type="ECO:0000256" key="1">
    <source>
        <dbReference type="ARBA" id="ARBA00010211"/>
    </source>
</evidence>
<name>A0A9X3BTF8_9MYCO</name>
<evidence type="ECO:0000313" key="4">
    <source>
        <dbReference type="EMBL" id="MCV7169578.1"/>
    </source>
</evidence>